<evidence type="ECO:0000313" key="3">
    <source>
        <dbReference type="Proteomes" id="UP000748025"/>
    </source>
</evidence>
<keyword evidence="1" id="KW-0732">Signal</keyword>
<dbReference type="EMBL" id="SRPW01002139">
    <property type="protein sequence ID" value="KAG5995407.1"/>
    <property type="molecule type" value="Genomic_DNA"/>
</dbReference>
<accession>A0A9P7SVN8</accession>
<protein>
    <submittedName>
        <fullName evidence="2">Uncharacterized protein</fullName>
    </submittedName>
</protein>
<evidence type="ECO:0000256" key="1">
    <source>
        <dbReference type="SAM" id="SignalP"/>
    </source>
</evidence>
<gene>
    <name evidence="2" type="ORF">E4U43_003032</name>
</gene>
<feature type="chain" id="PRO_5040459466" evidence="1">
    <location>
        <begin position="20"/>
        <end position="92"/>
    </location>
</feature>
<proteinExistence type="predicted"/>
<sequence length="92" mass="9812">MRYLTVLLAAAAASVSAEATPALDKRLNLQIWCAGTVDVGTQCDHFGPGVRGYCCSGKRNGHFNHARTDLVTATFQGDYIPCDRTGLAYCAS</sequence>
<dbReference type="OrthoDB" id="10564974at2759"/>
<evidence type="ECO:0000313" key="2">
    <source>
        <dbReference type="EMBL" id="KAG5995407.1"/>
    </source>
</evidence>
<name>A0A9P7SVN8_9HYPO</name>
<feature type="signal peptide" evidence="1">
    <location>
        <begin position="1"/>
        <end position="19"/>
    </location>
</feature>
<keyword evidence="3" id="KW-1185">Reference proteome</keyword>
<organism evidence="2 3">
    <name type="scientific">Claviceps pusilla</name>
    <dbReference type="NCBI Taxonomy" id="123648"/>
    <lineage>
        <taxon>Eukaryota</taxon>
        <taxon>Fungi</taxon>
        <taxon>Dikarya</taxon>
        <taxon>Ascomycota</taxon>
        <taxon>Pezizomycotina</taxon>
        <taxon>Sordariomycetes</taxon>
        <taxon>Hypocreomycetidae</taxon>
        <taxon>Hypocreales</taxon>
        <taxon>Clavicipitaceae</taxon>
        <taxon>Claviceps</taxon>
    </lineage>
</organism>
<reference evidence="2" key="1">
    <citation type="journal article" date="2020" name="bioRxiv">
        <title>Whole genome comparisons of ergot fungi reveals the divergence and evolution of species within the genus Claviceps are the result of varying mechanisms driving genome evolution and host range expansion.</title>
        <authorList>
            <person name="Wyka S.A."/>
            <person name="Mondo S.J."/>
            <person name="Liu M."/>
            <person name="Dettman J."/>
            <person name="Nalam V."/>
            <person name="Broders K.D."/>
        </authorList>
    </citation>
    <scope>NUCLEOTIDE SEQUENCE</scope>
    <source>
        <strain evidence="2">CCC 602</strain>
    </source>
</reference>
<comment type="caution">
    <text evidence="2">The sequence shown here is derived from an EMBL/GenBank/DDBJ whole genome shotgun (WGS) entry which is preliminary data.</text>
</comment>
<dbReference type="Proteomes" id="UP000748025">
    <property type="component" value="Unassembled WGS sequence"/>
</dbReference>
<dbReference type="AlphaFoldDB" id="A0A9P7SVN8"/>